<accession>A0A1S8BJ51</accession>
<dbReference type="OrthoDB" id="5125733at2759"/>
<proteinExistence type="predicted"/>
<comment type="caution">
    <text evidence="2">The sequence shown here is derived from an EMBL/GenBank/DDBJ whole genome shotgun (WGS) entry which is preliminary data.</text>
</comment>
<dbReference type="PANTHER" id="PTHR33112:SF16">
    <property type="entry name" value="HETEROKARYON INCOMPATIBILITY DOMAIN-CONTAINING PROTEIN"/>
    <property type="match status" value="1"/>
</dbReference>
<dbReference type="InterPro" id="IPR010730">
    <property type="entry name" value="HET"/>
</dbReference>
<dbReference type="Proteomes" id="UP000190776">
    <property type="component" value="Unassembled WGS sequence"/>
</dbReference>
<dbReference type="EMBL" id="MSZU01000076">
    <property type="protein sequence ID" value="OMP87560.1"/>
    <property type="molecule type" value="Genomic_DNA"/>
</dbReference>
<reference evidence="2 3" key="1">
    <citation type="submission" date="2017-01" db="EMBL/GenBank/DDBJ databases">
        <title>Draft genome sequence of Diplodia seriata F98.1, a fungal species involved in grapevine trunk diseases.</title>
        <authorList>
            <person name="Robert-Siegwald G."/>
            <person name="Vallet J."/>
            <person name="Abou-Mansour E."/>
            <person name="Xu J."/>
            <person name="Rey P."/>
            <person name="Bertsch C."/>
            <person name="Rego C."/>
            <person name="Larignon P."/>
            <person name="Fontaine F."/>
            <person name="Lebrun M.-H."/>
        </authorList>
    </citation>
    <scope>NUCLEOTIDE SEQUENCE [LARGE SCALE GENOMIC DNA]</scope>
    <source>
        <strain evidence="2 3">F98.1</strain>
    </source>
</reference>
<sequence length="458" mass="51834">MFPRTLQDAITVTRELGLNFIWIDSACIIQNDEEDKRREIAKMRRIYANSYVTIVASTARTAADGFLQDREPPPTPIKVPFPCADGLLGSMYLRGRVSSGWTQYDVASLHTDKRAWTMEEKLLSPRVLMYTDRQLRWVCNTARDCDGGHIDSYHNDLVVGPSRVTYVGASVNPDRLDEYIKASASPAGADGSEIFAIAWSILVTCYTRRTVTHVRDRLRAIGGIAEEFSRLTGYRYLAGLWRETLAYDLLWKEDNPVDVPVPEWSTWRGEAPEFFLKRAQQATAPTWSWARGHYQITTWMHGRINFSDFSIVDCNVELQSTKRPYGDVLSGSLTLRGRMKQLYLLDSHKVQYLGRSIWKTGEDTYYTIGTANLDPFRPRPARDPHASGEGSRQQVLLFNFGTYNDDHENVGLVLSPLAGSSVLTAAGRTSHTRMGIYTLWSMEASEFESWDVGEVVVT</sequence>
<feature type="domain" description="Heterokaryon incompatibility" evidence="1">
    <location>
        <begin position="2"/>
        <end position="120"/>
    </location>
</feature>
<dbReference type="Pfam" id="PF06985">
    <property type="entry name" value="HET"/>
    <property type="match status" value="1"/>
</dbReference>
<organism evidence="2 3">
    <name type="scientific">Diplodia seriata</name>
    <dbReference type="NCBI Taxonomy" id="420778"/>
    <lineage>
        <taxon>Eukaryota</taxon>
        <taxon>Fungi</taxon>
        <taxon>Dikarya</taxon>
        <taxon>Ascomycota</taxon>
        <taxon>Pezizomycotina</taxon>
        <taxon>Dothideomycetes</taxon>
        <taxon>Dothideomycetes incertae sedis</taxon>
        <taxon>Botryosphaeriales</taxon>
        <taxon>Botryosphaeriaceae</taxon>
        <taxon>Diplodia</taxon>
    </lineage>
</organism>
<evidence type="ECO:0000313" key="2">
    <source>
        <dbReference type="EMBL" id="OMP87560.1"/>
    </source>
</evidence>
<evidence type="ECO:0000313" key="3">
    <source>
        <dbReference type="Proteomes" id="UP000190776"/>
    </source>
</evidence>
<protein>
    <recommendedName>
        <fullName evidence="1">Heterokaryon incompatibility domain-containing protein</fullName>
    </recommendedName>
</protein>
<dbReference type="STRING" id="420778.A0A1S8BJ51"/>
<dbReference type="AlphaFoldDB" id="A0A1S8BJ51"/>
<gene>
    <name evidence="2" type="ORF">BK809_0007647</name>
</gene>
<evidence type="ECO:0000259" key="1">
    <source>
        <dbReference type="Pfam" id="PF06985"/>
    </source>
</evidence>
<dbReference type="PANTHER" id="PTHR33112">
    <property type="entry name" value="DOMAIN PROTEIN, PUTATIVE-RELATED"/>
    <property type="match status" value="1"/>
</dbReference>
<name>A0A1S8BJ51_9PEZI</name>